<evidence type="ECO:0000256" key="1">
    <source>
        <dbReference type="SAM" id="Phobius"/>
    </source>
</evidence>
<evidence type="ECO:0000313" key="2">
    <source>
        <dbReference type="EMBL" id="DAE00037.1"/>
    </source>
</evidence>
<proteinExistence type="predicted"/>
<keyword evidence="1" id="KW-1133">Transmembrane helix</keyword>
<protein>
    <submittedName>
        <fullName evidence="2">Uncharacterized protein</fullName>
    </submittedName>
</protein>
<sequence length="209" mass="21651">MENGLSASDVALMSRNNDGGFGFGGDGAWIFGLLVLLGLFNGGFGGFGGNRGDRNATVGDVQRATDFAALERQNNEGVTATRQSAYDVMTAIKDGNFNVLGELRDIQSGVNAGFANQQKCCCDTLRAIDSVNYNGAINTAAINATTTAQTQKILDAIAGNRMADMQNQINQLQLQAALCGVPRTSPYGYAVVPNFAGYGGCNGGCGVAA</sequence>
<organism evidence="2">
    <name type="scientific">Siphoviridae sp. ctiMP24</name>
    <dbReference type="NCBI Taxonomy" id="2825621"/>
    <lineage>
        <taxon>Viruses</taxon>
        <taxon>Duplodnaviria</taxon>
        <taxon>Heunggongvirae</taxon>
        <taxon>Uroviricota</taxon>
        <taxon>Caudoviricetes</taxon>
    </lineage>
</organism>
<reference evidence="2" key="1">
    <citation type="journal article" date="2021" name="Proc. Natl. Acad. Sci. U.S.A.">
        <title>A Catalog of Tens of Thousands of Viruses from Human Metagenomes Reveals Hidden Associations with Chronic Diseases.</title>
        <authorList>
            <person name="Tisza M.J."/>
            <person name="Buck C.B."/>
        </authorList>
    </citation>
    <scope>NUCLEOTIDE SEQUENCE</scope>
    <source>
        <strain evidence="2">CtiMP24</strain>
    </source>
</reference>
<keyword evidence="1" id="KW-0812">Transmembrane</keyword>
<name>A0A8S5P041_9CAUD</name>
<feature type="transmembrane region" description="Helical" evidence="1">
    <location>
        <begin position="28"/>
        <end position="47"/>
    </location>
</feature>
<accession>A0A8S5P041</accession>
<keyword evidence="1" id="KW-0472">Membrane</keyword>
<dbReference type="EMBL" id="BK015297">
    <property type="protein sequence ID" value="DAE00037.1"/>
    <property type="molecule type" value="Genomic_DNA"/>
</dbReference>